<dbReference type="EMBL" id="CH964291">
    <property type="protein sequence ID" value="EDW86379.2"/>
    <property type="molecule type" value="Genomic_DNA"/>
</dbReference>
<dbReference type="PROSITE" id="PS50263">
    <property type="entry name" value="CN_HYDROLASE"/>
    <property type="match status" value="1"/>
</dbReference>
<protein>
    <recommendedName>
        <fullName evidence="4">CN hydrolase domain-containing protein</fullName>
    </recommendedName>
</protein>
<dbReference type="InterPro" id="IPR003010">
    <property type="entry name" value="C-N_Hydrolase"/>
</dbReference>
<evidence type="ECO:0000313" key="5">
    <source>
        <dbReference type="EMBL" id="EDW86379.2"/>
    </source>
</evidence>
<dbReference type="GO" id="GO:0006325">
    <property type="term" value="P:chromatin organization"/>
    <property type="evidence" value="ECO:0007669"/>
    <property type="project" value="EnsemblMetazoa"/>
</dbReference>
<dbReference type="Gene3D" id="3.60.110.10">
    <property type="entry name" value="Carbon-nitrogen hydrolase"/>
    <property type="match status" value="1"/>
</dbReference>
<reference evidence="5 6" key="1">
    <citation type="journal article" date="2007" name="Nature">
        <title>Evolution of genes and genomes on the Drosophila phylogeny.</title>
        <authorList>
            <consortium name="Drosophila 12 Genomes Consortium"/>
            <person name="Clark A.G."/>
            <person name="Eisen M.B."/>
            <person name="Smith D.R."/>
            <person name="Bergman C.M."/>
            <person name="Oliver B."/>
            <person name="Markow T.A."/>
            <person name="Kaufman T.C."/>
            <person name="Kellis M."/>
            <person name="Gelbart W."/>
            <person name="Iyer V.N."/>
            <person name="Pollard D.A."/>
            <person name="Sackton T.B."/>
            <person name="Larracuente A.M."/>
            <person name="Singh N.D."/>
            <person name="Abad J.P."/>
            <person name="Abt D.N."/>
            <person name="Adryan B."/>
            <person name="Aguade M."/>
            <person name="Akashi H."/>
            <person name="Anderson W.W."/>
            <person name="Aquadro C.F."/>
            <person name="Ardell D.H."/>
            <person name="Arguello R."/>
            <person name="Artieri C.G."/>
            <person name="Barbash D.A."/>
            <person name="Barker D."/>
            <person name="Barsanti P."/>
            <person name="Batterham P."/>
            <person name="Batzoglou S."/>
            <person name="Begun D."/>
            <person name="Bhutkar A."/>
            <person name="Blanco E."/>
            <person name="Bosak S.A."/>
            <person name="Bradley R.K."/>
            <person name="Brand A.D."/>
            <person name="Brent M.R."/>
            <person name="Brooks A.N."/>
            <person name="Brown R.H."/>
            <person name="Butlin R.K."/>
            <person name="Caggese C."/>
            <person name="Calvi B.R."/>
            <person name="Bernardo de Carvalho A."/>
            <person name="Caspi A."/>
            <person name="Castrezana S."/>
            <person name="Celniker S.E."/>
            <person name="Chang J.L."/>
            <person name="Chapple C."/>
            <person name="Chatterji S."/>
            <person name="Chinwalla A."/>
            <person name="Civetta A."/>
            <person name="Clifton S.W."/>
            <person name="Comeron J.M."/>
            <person name="Costello J.C."/>
            <person name="Coyne J.A."/>
            <person name="Daub J."/>
            <person name="David R.G."/>
            <person name="Delcher A.L."/>
            <person name="Delehaunty K."/>
            <person name="Do C.B."/>
            <person name="Ebling H."/>
            <person name="Edwards K."/>
            <person name="Eickbush T."/>
            <person name="Evans J.D."/>
            <person name="Filipski A."/>
            <person name="Findeiss S."/>
            <person name="Freyhult E."/>
            <person name="Fulton L."/>
            <person name="Fulton R."/>
            <person name="Garcia A.C."/>
            <person name="Gardiner A."/>
            <person name="Garfield D.A."/>
            <person name="Garvin B.E."/>
            <person name="Gibson G."/>
            <person name="Gilbert D."/>
            <person name="Gnerre S."/>
            <person name="Godfrey J."/>
            <person name="Good R."/>
            <person name="Gotea V."/>
            <person name="Gravely B."/>
            <person name="Greenberg A.J."/>
            <person name="Griffiths-Jones S."/>
            <person name="Gross S."/>
            <person name="Guigo R."/>
            <person name="Gustafson E.A."/>
            <person name="Haerty W."/>
            <person name="Hahn M.W."/>
            <person name="Halligan D.L."/>
            <person name="Halpern A.L."/>
            <person name="Halter G.M."/>
            <person name="Han M.V."/>
            <person name="Heger A."/>
            <person name="Hillier L."/>
            <person name="Hinrichs A.S."/>
            <person name="Holmes I."/>
            <person name="Hoskins R.A."/>
            <person name="Hubisz M.J."/>
            <person name="Hultmark D."/>
            <person name="Huntley M.A."/>
            <person name="Jaffe D.B."/>
            <person name="Jagadeeshan S."/>
            <person name="Jeck W.R."/>
            <person name="Johnson J."/>
            <person name="Jones C.D."/>
            <person name="Jordan W.C."/>
            <person name="Karpen G.H."/>
            <person name="Kataoka E."/>
            <person name="Keightley P.D."/>
            <person name="Kheradpour P."/>
            <person name="Kirkness E.F."/>
            <person name="Koerich L.B."/>
            <person name="Kristiansen K."/>
            <person name="Kudrna D."/>
            <person name="Kulathinal R.J."/>
            <person name="Kumar S."/>
            <person name="Kwok R."/>
            <person name="Lander E."/>
            <person name="Langley C.H."/>
            <person name="Lapoint R."/>
            <person name="Lazzaro B.P."/>
            <person name="Lee S.J."/>
            <person name="Levesque L."/>
            <person name="Li R."/>
            <person name="Lin C.F."/>
            <person name="Lin M.F."/>
            <person name="Lindblad-Toh K."/>
            <person name="Llopart A."/>
            <person name="Long M."/>
            <person name="Low L."/>
            <person name="Lozovsky E."/>
            <person name="Lu J."/>
            <person name="Luo M."/>
            <person name="Machado C.A."/>
            <person name="Makalowski W."/>
            <person name="Marzo M."/>
            <person name="Matsuda M."/>
            <person name="Matzkin L."/>
            <person name="McAllister B."/>
            <person name="McBride C.S."/>
            <person name="McKernan B."/>
            <person name="McKernan K."/>
            <person name="Mendez-Lago M."/>
            <person name="Minx P."/>
            <person name="Mollenhauer M.U."/>
            <person name="Montooth K."/>
            <person name="Mount S.M."/>
            <person name="Mu X."/>
            <person name="Myers E."/>
            <person name="Negre B."/>
            <person name="Newfeld S."/>
            <person name="Nielsen R."/>
            <person name="Noor M.A."/>
            <person name="O'Grady P."/>
            <person name="Pachter L."/>
            <person name="Papaceit M."/>
            <person name="Parisi M.J."/>
            <person name="Parisi M."/>
            <person name="Parts L."/>
            <person name="Pedersen J.S."/>
            <person name="Pesole G."/>
            <person name="Phillippy A.M."/>
            <person name="Ponting C.P."/>
            <person name="Pop M."/>
            <person name="Porcelli D."/>
            <person name="Powell J.R."/>
            <person name="Prohaska S."/>
            <person name="Pruitt K."/>
            <person name="Puig M."/>
            <person name="Quesneville H."/>
            <person name="Ram K.R."/>
            <person name="Rand D."/>
            <person name="Rasmussen M.D."/>
            <person name="Reed L.K."/>
            <person name="Reenan R."/>
            <person name="Reily A."/>
            <person name="Remington K.A."/>
            <person name="Rieger T.T."/>
            <person name="Ritchie M.G."/>
            <person name="Robin C."/>
            <person name="Rogers Y.H."/>
            <person name="Rohde C."/>
            <person name="Rozas J."/>
            <person name="Rubenfield M.J."/>
            <person name="Ruiz A."/>
            <person name="Russo S."/>
            <person name="Salzberg S.L."/>
            <person name="Sanchez-Gracia A."/>
            <person name="Saranga D.J."/>
            <person name="Sato H."/>
            <person name="Schaeffer S.W."/>
            <person name="Schatz M.C."/>
            <person name="Schlenke T."/>
            <person name="Schwartz R."/>
            <person name="Segarra C."/>
            <person name="Singh R.S."/>
            <person name="Sirot L."/>
            <person name="Sirota M."/>
            <person name="Sisneros N.B."/>
            <person name="Smith C.D."/>
            <person name="Smith T.F."/>
            <person name="Spieth J."/>
            <person name="Stage D.E."/>
            <person name="Stark A."/>
            <person name="Stephan W."/>
            <person name="Strausberg R.L."/>
            <person name="Strempel S."/>
            <person name="Sturgill D."/>
            <person name="Sutton G."/>
            <person name="Sutton G.G."/>
            <person name="Tao W."/>
            <person name="Teichmann S."/>
            <person name="Tobari Y.N."/>
            <person name="Tomimura Y."/>
            <person name="Tsolas J.M."/>
            <person name="Valente V.L."/>
            <person name="Venter E."/>
            <person name="Venter J.C."/>
            <person name="Vicario S."/>
            <person name="Vieira F.G."/>
            <person name="Vilella A.J."/>
            <person name="Villasante A."/>
            <person name="Walenz B."/>
            <person name="Wang J."/>
            <person name="Wasserman M."/>
            <person name="Watts T."/>
            <person name="Wilson D."/>
            <person name="Wilson R.K."/>
            <person name="Wing R.A."/>
            <person name="Wolfner M.F."/>
            <person name="Wong A."/>
            <person name="Wong G.K."/>
            <person name="Wu C.I."/>
            <person name="Wu G."/>
            <person name="Yamamoto D."/>
            <person name="Yang H.P."/>
            <person name="Yang S.P."/>
            <person name="Yorke J.A."/>
            <person name="Yoshida K."/>
            <person name="Zdobnov E."/>
            <person name="Zhang P."/>
            <person name="Zhang Y."/>
            <person name="Zimin A.V."/>
            <person name="Baldwin J."/>
            <person name="Abdouelleil A."/>
            <person name="Abdulkadir J."/>
            <person name="Abebe A."/>
            <person name="Abera B."/>
            <person name="Abreu J."/>
            <person name="Acer S.C."/>
            <person name="Aftuck L."/>
            <person name="Alexander A."/>
            <person name="An P."/>
            <person name="Anderson E."/>
            <person name="Anderson S."/>
            <person name="Arachi H."/>
            <person name="Azer M."/>
            <person name="Bachantsang P."/>
            <person name="Barry A."/>
            <person name="Bayul T."/>
            <person name="Berlin A."/>
            <person name="Bessette D."/>
            <person name="Bloom T."/>
            <person name="Blye J."/>
            <person name="Boguslavskiy L."/>
            <person name="Bonnet C."/>
            <person name="Boukhgalter B."/>
            <person name="Bourzgui I."/>
            <person name="Brown A."/>
            <person name="Cahill P."/>
            <person name="Channer S."/>
            <person name="Cheshatsang Y."/>
            <person name="Chuda L."/>
            <person name="Citroen M."/>
            <person name="Collymore A."/>
            <person name="Cooke P."/>
            <person name="Costello M."/>
            <person name="D'Aco K."/>
            <person name="Daza R."/>
            <person name="De Haan G."/>
            <person name="DeGray S."/>
            <person name="DeMaso C."/>
            <person name="Dhargay N."/>
            <person name="Dooley K."/>
            <person name="Dooley E."/>
            <person name="Doricent M."/>
            <person name="Dorje P."/>
            <person name="Dorjee K."/>
            <person name="Dupes A."/>
            <person name="Elong R."/>
            <person name="Falk J."/>
            <person name="Farina A."/>
            <person name="Faro S."/>
            <person name="Ferguson D."/>
            <person name="Fisher S."/>
            <person name="Foley C.D."/>
            <person name="Franke A."/>
            <person name="Friedrich D."/>
            <person name="Gadbois L."/>
            <person name="Gearin G."/>
            <person name="Gearin C.R."/>
            <person name="Giannoukos G."/>
            <person name="Goode T."/>
            <person name="Graham J."/>
            <person name="Grandbois E."/>
            <person name="Grewal S."/>
            <person name="Gyaltsen K."/>
            <person name="Hafez N."/>
            <person name="Hagos B."/>
            <person name="Hall J."/>
            <person name="Henson C."/>
            <person name="Hollinger A."/>
            <person name="Honan T."/>
            <person name="Huard M.D."/>
            <person name="Hughes L."/>
            <person name="Hurhula B."/>
            <person name="Husby M.E."/>
            <person name="Kamat A."/>
            <person name="Kanga B."/>
            <person name="Kashin S."/>
            <person name="Khazanovich D."/>
            <person name="Kisner P."/>
            <person name="Lance K."/>
            <person name="Lara M."/>
            <person name="Lee W."/>
            <person name="Lennon N."/>
            <person name="Letendre F."/>
            <person name="LeVine R."/>
            <person name="Lipovsky A."/>
            <person name="Liu X."/>
            <person name="Liu J."/>
            <person name="Liu S."/>
            <person name="Lokyitsang T."/>
            <person name="Lokyitsang Y."/>
            <person name="Lubonja R."/>
            <person name="Lui A."/>
            <person name="MacDonald P."/>
            <person name="Magnisalis V."/>
            <person name="Maru K."/>
            <person name="Matthews C."/>
            <person name="McCusker W."/>
            <person name="McDonough S."/>
            <person name="Mehta T."/>
            <person name="Meldrim J."/>
            <person name="Meneus L."/>
            <person name="Mihai O."/>
            <person name="Mihalev A."/>
            <person name="Mihova T."/>
            <person name="Mittelman R."/>
            <person name="Mlenga V."/>
            <person name="Montmayeur A."/>
            <person name="Mulrain L."/>
            <person name="Navidi A."/>
            <person name="Naylor J."/>
            <person name="Negash T."/>
            <person name="Nguyen T."/>
            <person name="Nguyen N."/>
            <person name="Nicol R."/>
            <person name="Norbu C."/>
            <person name="Norbu N."/>
            <person name="Novod N."/>
            <person name="O'Neill B."/>
            <person name="Osman S."/>
            <person name="Markiewicz E."/>
            <person name="Oyono O.L."/>
            <person name="Patti C."/>
            <person name="Phunkhang P."/>
            <person name="Pierre F."/>
            <person name="Priest M."/>
            <person name="Raghuraman S."/>
            <person name="Rege F."/>
            <person name="Reyes R."/>
            <person name="Rise C."/>
            <person name="Rogov P."/>
            <person name="Ross K."/>
            <person name="Ryan E."/>
            <person name="Settipalli S."/>
            <person name="Shea T."/>
            <person name="Sherpa N."/>
            <person name="Shi L."/>
            <person name="Shih D."/>
            <person name="Sparrow T."/>
            <person name="Spaulding J."/>
            <person name="Stalker J."/>
            <person name="Stange-Thomann N."/>
            <person name="Stavropoulos S."/>
            <person name="Stone C."/>
            <person name="Strader C."/>
            <person name="Tesfaye S."/>
            <person name="Thomson T."/>
            <person name="Thoulutsang Y."/>
            <person name="Thoulutsang D."/>
            <person name="Topham K."/>
            <person name="Topping I."/>
            <person name="Tsamla T."/>
            <person name="Vassiliev H."/>
            <person name="Vo A."/>
            <person name="Wangchuk T."/>
            <person name="Wangdi T."/>
            <person name="Weiand M."/>
            <person name="Wilkinson J."/>
            <person name="Wilson A."/>
            <person name="Yadav S."/>
            <person name="Young G."/>
            <person name="Yu Q."/>
            <person name="Zembek L."/>
            <person name="Zhong D."/>
            <person name="Zimmer A."/>
            <person name="Zwirko Z."/>
            <person name="Jaffe D.B."/>
            <person name="Alvarez P."/>
            <person name="Brockman W."/>
            <person name="Butler J."/>
            <person name="Chin C."/>
            <person name="Gnerre S."/>
            <person name="Grabherr M."/>
            <person name="Kleber M."/>
            <person name="Mauceli E."/>
            <person name="MacCallum I."/>
        </authorList>
    </citation>
    <scope>NUCLEOTIDE SEQUENCE [LARGE SCALE GENOMIC DNA]</scope>
    <source>
        <strain evidence="6">Tucson 14030-0811.24</strain>
    </source>
</reference>
<gene>
    <name evidence="5" type="primary">Dwil\GK17695</name>
    <name evidence="5" type="ORF">Dwil_GK17695</name>
</gene>
<dbReference type="PANTHER" id="PTHR10609:SF14">
    <property type="entry name" value="BIOTINIDASE"/>
    <property type="match status" value="1"/>
</dbReference>
<dbReference type="PANTHER" id="PTHR10609">
    <property type="entry name" value="BIOTINIDASE-RELATED"/>
    <property type="match status" value="1"/>
</dbReference>
<comment type="similarity">
    <text evidence="1">Belongs to the carbon-nitrogen hydrolase superfamily. BTD/VNN family.</text>
</comment>
<dbReference type="InParanoid" id="B4NPD9"/>
<dbReference type="Proteomes" id="UP000007798">
    <property type="component" value="Unassembled WGS sequence"/>
</dbReference>
<evidence type="ECO:0000256" key="3">
    <source>
        <dbReference type="SAM" id="MobiDB-lite"/>
    </source>
</evidence>
<dbReference type="Pfam" id="PF19018">
    <property type="entry name" value="Vanin_C"/>
    <property type="match status" value="1"/>
</dbReference>
<dbReference type="Pfam" id="PF00795">
    <property type="entry name" value="CN_hydrolase"/>
    <property type="match status" value="1"/>
</dbReference>
<evidence type="ECO:0000259" key="4">
    <source>
        <dbReference type="PROSITE" id="PS50263"/>
    </source>
</evidence>
<dbReference type="FunCoup" id="B4NPD9">
    <property type="interactions" value="24"/>
</dbReference>
<dbReference type="eggNOG" id="KOG0806">
    <property type="taxonomic scope" value="Eukaryota"/>
</dbReference>
<feature type="compositionally biased region" description="Polar residues" evidence="3">
    <location>
        <begin position="467"/>
        <end position="487"/>
    </location>
</feature>
<evidence type="ECO:0000256" key="1">
    <source>
        <dbReference type="ARBA" id="ARBA00008225"/>
    </source>
</evidence>
<proteinExistence type="inferred from homology"/>
<dbReference type="InterPro" id="IPR036526">
    <property type="entry name" value="C-N_Hydrolase_sf"/>
</dbReference>
<evidence type="ECO:0000256" key="2">
    <source>
        <dbReference type="ARBA" id="ARBA00022801"/>
    </source>
</evidence>
<feature type="non-terminal residue" evidence="5">
    <location>
        <position position="1"/>
    </location>
</feature>
<dbReference type="STRING" id="7260.B4NPD9"/>
<dbReference type="InterPro" id="IPR043957">
    <property type="entry name" value="Vanin_C"/>
</dbReference>
<dbReference type="GO" id="GO:0047708">
    <property type="term" value="F:biotinidase activity"/>
    <property type="evidence" value="ECO:0007669"/>
    <property type="project" value="EnsemblMetazoa"/>
</dbReference>
<dbReference type="SMR" id="B4NPD9"/>
<dbReference type="HOGENOM" id="CLU_033209_1_0_1"/>
<keyword evidence="2" id="KW-0378">Hydrolase</keyword>
<accession>B4NPD9</accession>
<name>B4NPD9_DROWI</name>
<organism evidence="5 6">
    <name type="scientific">Drosophila willistoni</name>
    <name type="common">Fruit fly</name>
    <dbReference type="NCBI Taxonomy" id="7260"/>
    <lineage>
        <taxon>Eukaryota</taxon>
        <taxon>Metazoa</taxon>
        <taxon>Ecdysozoa</taxon>
        <taxon>Arthropoda</taxon>
        <taxon>Hexapoda</taxon>
        <taxon>Insecta</taxon>
        <taxon>Pterygota</taxon>
        <taxon>Neoptera</taxon>
        <taxon>Endopterygota</taxon>
        <taxon>Diptera</taxon>
        <taxon>Brachycera</taxon>
        <taxon>Muscomorpha</taxon>
        <taxon>Ephydroidea</taxon>
        <taxon>Drosophilidae</taxon>
        <taxon>Drosophila</taxon>
        <taxon>Sophophora</taxon>
    </lineage>
</organism>
<feature type="region of interest" description="Disordered" evidence="3">
    <location>
        <begin position="463"/>
        <end position="496"/>
    </location>
</feature>
<dbReference type="SUPFAM" id="SSF56317">
    <property type="entry name" value="Carbon-nitrogen hydrolase"/>
    <property type="match status" value="1"/>
</dbReference>
<dbReference type="OrthoDB" id="10250282at2759"/>
<sequence length="519" mass="59004">SEGYRAILESDQTNDLDIIVFPEYVLNNRETATFVPDPNDRMSPCISPDYEMFLVELSCAARSRKIYVVLNLKEKELCGPAYGNGSNTYNACPETGVRYFNTNVVLDREGRIISRYRKTHLWRHEYYKNEVLKQTDISYFDTDFGVTFGHFICFDMLFYEPAMQLVHEKNITDIIYPTYWFSELPFLTAVQLQEGWAFANNVNLLAADGSDPSGKTTGSGIYAGRAGRLAAGIFEEPTTRLITARVPKRRPGQPAYELPTVVQPIFQPQLISQRSTKLATFRDYNVDIFSSELLDIDFMNVSKTICHHDFCCDFNVQRNVIGFSSDHAAYRYRLAAYWGNETTFIRVDRSEQAVCALFACLDKELYSCGYTFPSTRQVANQLYFNSIKIRGSFATASRRLIMPSTLDGMMMPLSVAQYKWTETELSRETRVELELIQPKNDLLTFGIWANYFTKIPTLHNLDHMQPYRNQPQSSGTSNTSNANINDGSNTTPSVNNSTSTASAITSLCSLMAFCLMLQF</sequence>
<dbReference type="KEGG" id="dwi:6653013"/>
<keyword evidence="6" id="KW-1185">Reference proteome</keyword>
<dbReference type="InterPro" id="IPR040154">
    <property type="entry name" value="Biotinidase/VNN"/>
</dbReference>
<feature type="domain" description="CN hydrolase" evidence="4">
    <location>
        <begin position="1"/>
        <end position="248"/>
    </location>
</feature>
<evidence type="ECO:0000313" key="6">
    <source>
        <dbReference type="Proteomes" id="UP000007798"/>
    </source>
</evidence>
<dbReference type="AlphaFoldDB" id="B4NPD9"/>